<keyword evidence="2" id="KW-1185">Reference proteome</keyword>
<comment type="caution">
    <text evidence="1">The sequence shown here is derived from an EMBL/GenBank/DDBJ whole genome shotgun (WGS) entry which is preliminary data.</text>
</comment>
<dbReference type="EMBL" id="JXTB01000029">
    <property type="protein sequence ID" value="PON74292.1"/>
    <property type="molecule type" value="Genomic_DNA"/>
</dbReference>
<name>A0A2P5DLW7_PARAD</name>
<sequence length="25" mass="3057">MLRRWLGVGQGSHLHRQEDFADFDW</sequence>
<dbReference type="AlphaFoldDB" id="A0A2P5DLW7"/>
<proteinExistence type="predicted"/>
<dbReference type="Proteomes" id="UP000237105">
    <property type="component" value="Unassembled WGS sequence"/>
</dbReference>
<evidence type="ECO:0000313" key="2">
    <source>
        <dbReference type="Proteomes" id="UP000237105"/>
    </source>
</evidence>
<organism evidence="1 2">
    <name type="scientific">Parasponia andersonii</name>
    <name type="common">Sponia andersonii</name>
    <dbReference type="NCBI Taxonomy" id="3476"/>
    <lineage>
        <taxon>Eukaryota</taxon>
        <taxon>Viridiplantae</taxon>
        <taxon>Streptophyta</taxon>
        <taxon>Embryophyta</taxon>
        <taxon>Tracheophyta</taxon>
        <taxon>Spermatophyta</taxon>
        <taxon>Magnoliopsida</taxon>
        <taxon>eudicotyledons</taxon>
        <taxon>Gunneridae</taxon>
        <taxon>Pentapetalae</taxon>
        <taxon>rosids</taxon>
        <taxon>fabids</taxon>
        <taxon>Rosales</taxon>
        <taxon>Cannabaceae</taxon>
        <taxon>Parasponia</taxon>
    </lineage>
</organism>
<evidence type="ECO:0000313" key="1">
    <source>
        <dbReference type="EMBL" id="PON74292.1"/>
    </source>
</evidence>
<protein>
    <submittedName>
        <fullName evidence="1">Uncharacterized protein</fullName>
    </submittedName>
</protein>
<accession>A0A2P5DLW7</accession>
<reference evidence="2" key="1">
    <citation type="submission" date="2016-06" db="EMBL/GenBank/DDBJ databases">
        <title>Parallel loss of symbiosis genes in relatives of nitrogen-fixing non-legume Parasponia.</title>
        <authorList>
            <person name="Van Velzen R."/>
            <person name="Holmer R."/>
            <person name="Bu F."/>
            <person name="Rutten L."/>
            <person name="Van Zeijl A."/>
            <person name="Liu W."/>
            <person name="Santuari L."/>
            <person name="Cao Q."/>
            <person name="Sharma T."/>
            <person name="Shen D."/>
            <person name="Roswanjaya Y."/>
            <person name="Wardhani T."/>
            <person name="Kalhor M.S."/>
            <person name="Jansen J."/>
            <person name="Van den Hoogen J."/>
            <person name="Gungor B."/>
            <person name="Hartog M."/>
            <person name="Hontelez J."/>
            <person name="Verver J."/>
            <person name="Yang W.-C."/>
            <person name="Schijlen E."/>
            <person name="Repin R."/>
            <person name="Schilthuizen M."/>
            <person name="Schranz E."/>
            <person name="Heidstra R."/>
            <person name="Miyata K."/>
            <person name="Fedorova E."/>
            <person name="Kohlen W."/>
            <person name="Bisseling T."/>
            <person name="Smit S."/>
            <person name="Geurts R."/>
        </authorList>
    </citation>
    <scope>NUCLEOTIDE SEQUENCE [LARGE SCALE GENOMIC DNA]</scope>
    <source>
        <strain evidence="2">cv. WU1-14</strain>
    </source>
</reference>
<gene>
    <name evidence="1" type="ORF">PanWU01x14_051240</name>
</gene>